<dbReference type="GO" id="GO:0030261">
    <property type="term" value="P:chromosome condensation"/>
    <property type="evidence" value="ECO:0007669"/>
    <property type="project" value="TreeGrafter"/>
</dbReference>
<evidence type="ECO:0000256" key="3">
    <source>
        <dbReference type="ARBA" id="ARBA00023242"/>
    </source>
</evidence>
<evidence type="ECO:0000259" key="5">
    <source>
        <dbReference type="SMART" id="SM00526"/>
    </source>
</evidence>
<dbReference type="Proteomes" id="UP000032304">
    <property type="component" value="Chromosome 12"/>
</dbReference>
<feature type="region of interest" description="Disordered" evidence="4">
    <location>
        <begin position="640"/>
        <end position="663"/>
    </location>
</feature>
<feature type="compositionally biased region" description="Polar residues" evidence="4">
    <location>
        <begin position="842"/>
        <end position="852"/>
    </location>
</feature>
<feature type="compositionally biased region" description="Basic residues" evidence="4">
    <location>
        <begin position="1010"/>
        <end position="1019"/>
    </location>
</feature>
<dbReference type="AlphaFoldDB" id="A0A0D2TRI6"/>
<dbReference type="Gramene" id="KJB78158">
    <property type="protein sequence ID" value="KJB78158"/>
    <property type="gene ID" value="B456_012G181100"/>
</dbReference>
<gene>
    <name evidence="6" type="ORF">B456_012G181100</name>
</gene>
<reference evidence="6 7" key="1">
    <citation type="journal article" date="2012" name="Nature">
        <title>Repeated polyploidization of Gossypium genomes and the evolution of spinnable cotton fibres.</title>
        <authorList>
            <person name="Paterson A.H."/>
            <person name="Wendel J.F."/>
            <person name="Gundlach H."/>
            <person name="Guo H."/>
            <person name="Jenkins J."/>
            <person name="Jin D."/>
            <person name="Llewellyn D."/>
            <person name="Showmaker K.C."/>
            <person name="Shu S."/>
            <person name="Udall J."/>
            <person name="Yoo M.J."/>
            <person name="Byers R."/>
            <person name="Chen W."/>
            <person name="Doron-Faigenboim A."/>
            <person name="Duke M.V."/>
            <person name="Gong L."/>
            <person name="Grimwood J."/>
            <person name="Grover C."/>
            <person name="Grupp K."/>
            <person name="Hu G."/>
            <person name="Lee T.H."/>
            <person name="Li J."/>
            <person name="Lin L."/>
            <person name="Liu T."/>
            <person name="Marler B.S."/>
            <person name="Page J.T."/>
            <person name="Roberts A.W."/>
            <person name="Romanel E."/>
            <person name="Sanders W.S."/>
            <person name="Szadkowski E."/>
            <person name="Tan X."/>
            <person name="Tang H."/>
            <person name="Xu C."/>
            <person name="Wang J."/>
            <person name="Wang Z."/>
            <person name="Zhang D."/>
            <person name="Zhang L."/>
            <person name="Ashrafi H."/>
            <person name="Bedon F."/>
            <person name="Bowers J.E."/>
            <person name="Brubaker C.L."/>
            <person name="Chee P.W."/>
            <person name="Das S."/>
            <person name="Gingle A.R."/>
            <person name="Haigler C.H."/>
            <person name="Harker D."/>
            <person name="Hoffmann L.V."/>
            <person name="Hovav R."/>
            <person name="Jones D.C."/>
            <person name="Lemke C."/>
            <person name="Mansoor S."/>
            <person name="ur Rahman M."/>
            <person name="Rainville L.N."/>
            <person name="Rambani A."/>
            <person name="Reddy U.K."/>
            <person name="Rong J.K."/>
            <person name="Saranga Y."/>
            <person name="Scheffler B.E."/>
            <person name="Scheffler J.A."/>
            <person name="Stelly D.M."/>
            <person name="Triplett B.A."/>
            <person name="Van Deynze A."/>
            <person name="Vaslin M.F."/>
            <person name="Waghmare V.N."/>
            <person name="Walford S.A."/>
            <person name="Wright R.J."/>
            <person name="Zaki E.A."/>
            <person name="Zhang T."/>
            <person name="Dennis E.S."/>
            <person name="Mayer K.F."/>
            <person name="Peterson D.G."/>
            <person name="Rokhsar D.S."/>
            <person name="Wang X."/>
            <person name="Schmutz J."/>
        </authorList>
    </citation>
    <scope>NUCLEOTIDE SEQUENCE [LARGE SCALE GENOMIC DNA]</scope>
</reference>
<evidence type="ECO:0000313" key="7">
    <source>
        <dbReference type="Proteomes" id="UP000032304"/>
    </source>
</evidence>
<dbReference type="eggNOG" id="ENOG502SAHP">
    <property type="taxonomic scope" value="Eukaryota"/>
</dbReference>
<feature type="compositionally biased region" description="Basic and acidic residues" evidence="4">
    <location>
        <begin position="576"/>
        <end position="602"/>
    </location>
</feature>
<dbReference type="GO" id="GO:0005730">
    <property type="term" value="C:nucleolus"/>
    <property type="evidence" value="ECO:0007669"/>
    <property type="project" value="TreeGrafter"/>
</dbReference>
<dbReference type="EMBL" id="CM001751">
    <property type="protein sequence ID" value="KJB78158.1"/>
    <property type="molecule type" value="Genomic_DNA"/>
</dbReference>
<sequence length="1035" mass="118354">FGFTNSRIWRRPMIQQLKKMRCSTSVKRNKLKDAIIAELAASTNPSMAINPELIDLRLQQFLPTLQTPSHPPYSLMIQQAILKLNEECGSKEEDISRFIEKEYKGLPWAHASFLSHHLERLCRTGELTSVDNERYMVCMDDGDFRNKEETSLGLKVSNCDEKEDRALVRGKGSEVEVFNGWSGVNGDRVLESEKRCEVERQSVEVNGRNRACDERTEGFEEQMEGRRESINEVREESQHFNEQIELSLHLEKLCRNGEIVCVNKEDDGDLQNEEEMSHRLNVSNSVEKEDQTLVQGKWSEVEAFDVCNGVNSGQAAESETRCEVERQSVEVKGQDRACDGRTEGFEEQMEGRRESINEVREKSQHFNGQIETSHHLEKLCEDDGDLWNEEDEMSHRLNISNSIEKEDRTLGQGKRSDVEAFDSCNGVNSGQAAESETQCEVERHSVEVSGQKTACEQRMEGCTIESINEVQEESQDFSRQIEESNHSEKLCRNAEIECVNNEQQTRHLEDGDLVNEEEMCHRFCMSNISNSDESEDQTLVQVKDREVEAINGLSGVNGDQAAESKNRCKIGTHSIEVSDKNTTSERRMEGFEKKKDGRREPLKEVQEESQNFSGQIGASCHLEKHGEIDNADNERSIVHMDDAALGKENDEKEDRPLDQEKGTEVEAFVGCSEVKGDQANNGEACEQITEGFAEQNEGTRESLEEVQEGQNISDPIEVAEEVDIAKGKPTKVAQKRRGQKRKRQVKTRKQRKVARVLINEGRKESLKEVQEESENFSSPIEVAEEIPIGKLNKVTRKPRGKKRKRQEITNKPIKDDIAWPMMENEKKYVKERQQQMKGGNGVTKSVGEQDQPQRGKMVSEQGSQDPKIDIRTKTLVNPFDGDVKNLKISPPKRSARLLEKKKKEGLKHEEQQQRKLRERERRLLIVCALPAATQPRKDIDPEARTTPRIDLESREWGKILLRQLKRPRSRTHANRKGNMAERFTQSEPKLNGTSKNSELEEEKQEPRMKVYVRRKVKKSQLKEPENNIVLSSNLG</sequence>
<dbReference type="SUPFAM" id="SSF46785">
    <property type="entry name" value="Winged helix' DNA-binding domain"/>
    <property type="match status" value="1"/>
</dbReference>
<keyword evidence="3" id="KW-0539">Nucleus</keyword>
<evidence type="ECO:0000256" key="4">
    <source>
        <dbReference type="SAM" id="MobiDB-lite"/>
    </source>
</evidence>
<feature type="non-terminal residue" evidence="6">
    <location>
        <position position="1"/>
    </location>
</feature>
<dbReference type="InterPro" id="IPR036390">
    <property type="entry name" value="WH_DNA-bd_sf"/>
</dbReference>
<protein>
    <recommendedName>
        <fullName evidence="5">H15 domain-containing protein</fullName>
    </recommendedName>
</protein>
<feature type="domain" description="H15" evidence="5">
    <location>
        <begin position="67"/>
        <end position="133"/>
    </location>
</feature>
<dbReference type="GO" id="GO:0000786">
    <property type="term" value="C:nucleosome"/>
    <property type="evidence" value="ECO:0007669"/>
    <property type="project" value="InterPro"/>
</dbReference>
<dbReference type="SMART" id="SM00526">
    <property type="entry name" value="H15"/>
    <property type="match status" value="1"/>
</dbReference>
<comment type="subcellular location">
    <subcellularLocation>
        <location evidence="1">Nucleus</location>
    </subcellularLocation>
</comment>
<feature type="compositionally biased region" description="Polar residues" evidence="4">
    <location>
        <begin position="983"/>
        <end position="996"/>
    </location>
</feature>
<dbReference type="OMA" id="WRRPMIQ"/>
<dbReference type="Gene3D" id="1.10.10.10">
    <property type="entry name" value="Winged helix-like DNA-binding domain superfamily/Winged helix DNA-binding domain"/>
    <property type="match status" value="1"/>
</dbReference>
<dbReference type="PANTHER" id="PTHR11467:SF109">
    <property type="entry name" value="H15 DOMAIN-CONTAINING PROTEIN"/>
    <property type="match status" value="1"/>
</dbReference>
<proteinExistence type="predicted"/>
<accession>A0A0D2TRI6</accession>
<dbReference type="InterPro" id="IPR036388">
    <property type="entry name" value="WH-like_DNA-bd_sf"/>
</dbReference>
<feature type="compositionally biased region" description="Basic and acidic residues" evidence="4">
    <location>
        <begin position="896"/>
        <end position="917"/>
    </location>
</feature>
<feature type="compositionally biased region" description="Basic and acidic residues" evidence="4">
    <location>
        <begin position="806"/>
        <end position="834"/>
    </location>
</feature>
<feature type="region of interest" description="Disordered" evidence="4">
    <location>
        <begin position="572"/>
        <end position="602"/>
    </location>
</feature>
<dbReference type="PANTHER" id="PTHR11467">
    <property type="entry name" value="HISTONE H1"/>
    <property type="match status" value="1"/>
</dbReference>
<dbReference type="Pfam" id="PF00538">
    <property type="entry name" value="Linker_histone"/>
    <property type="match status" value="1"/>
</dbReference>
<name>A0A0D2TRI6_GOSRA</name>
<keyword evidence="2" id="KW-0238">DNA-binding</keyword>
<dbReference type="GO" id="GO:0006334">
    <property type="term" value="P:nucleosome assembly"/>
    <property type="evidence" value="ECO:0007669"/>
    <property type="project" value="InterPro"/>
</dbReference>
<feature type="region of interest" description="Disordered" evidence="4">
    <location>
        <begin position="967"/>
        <end position="1035"/>
    </location>
</feature>
<dbReference type="GO" id="GO:0003690">
    <property type="term" value="F:double-stranded DNA binding"/>
    <property type="evidence" value="ECO:0007669"/>
    <property type="project" value="TreeGrafter"/>
</dbReference>
<evidence type="ECO:0000313" key="6">
    <source>
        <dbReference type="EMBL" id="KJB78158.1"/>
    </source>
</evidence>
<dbReference type="InterPro" id="IPR005818">
    <property type="entry name" value="Histone_H1/H5_H15"/>
</dbReference>
<dbReference type="GO" id="GO:0031492">
    <property type="term" value="F:nucleosomal DNA binding"/>
    <property type="evidence" value="ECO:0007669"/>
    <property type="project" value="TreeGrafter"/>
</dbReference>
<feature type="compositionally biased region" description="Basic residues" evidence="4">
    <location>
        <begin position="733"/>
        <end position="752"/>
    </location>
</feature>
<feature type="region of interest" description="Disordered" evidence="4">
    <location>
        <begin position="792"/>
        <end position="917"/>
    </location>
</feature>
<feature type="region of interest" description="Disordered" evidence="4">
    <location>
        <begin position="694"/>
        <end position="752"/>
    </location>
</feature>
<evidence type="ECO:0000256" key="2">
    <source>
        <dbReference type="ARBA" id="ARBA00023125"/>
    </source>
</evidence>
<feature type="compositionally biased region" description="Basic residues" evidence="4">
    <location>
        <begin position="793"/>
        <end position="805"/>
    </location>
</feature>
<organism evidence="6 7">
    <name type="scientific">Gossypium raimondii</name>
    <name type="common">Peruvian cotton</name>
    <name type="synonym">Gossypium klotzschianum subsp. raimondii</name>
    <dbReference type="NCBI Taxonomy" id="29730"/>
    <lineage>
        <taxon>Eukaryota</taxon>
        <taxon>Viridiplantae</taxon>
        <taxon>Streptophyta</taxon>
        <taxon>Embryophyta</taxon>
        <taxon>Tracheophyta</taxon>
        <taxon>Spermatophyta</taxon>
        <taxon>Magnoliopsida</taxon>
        <taxon>eudicotyledons</taxon>
        <taxon>Gunneridae</taxon>
        <taxon>Pentapetalae</taxon>
        <taxon>rosids</taxon>
        <taxon>malvids</taxon>
        <taxon>Malvales</taxon>
        <taxon>Malvaceae</taxon>
        <taxon>Malvoideae</taxon>
        <taxon>Gossypium</taxon>
    </lineage>
</organism>
<dbReference type="GO" id="GO:0045910">
    <property type="term" value="P:negative regulation of DNA recombination"/>
    <property type="evidence" value="ECO:0007669"/>
    <property type="project" value="TreeGrafter"/>
</dbReference>
<keyword evidence="7" id="KW-1185">Reference proteome</keyword>
<evidence type="ECO:0000256" key="1">
    <source>
        <dbReference type="ARBA" id="ARBA00004123"/>
    </source>
</evidence>